<gene>
    <name evidence="17" type="ORF">HNY73_011097</name>
</gene>
<keyword evidence="6 14" id="KW-0808">Transferase</keyword>
<dbReference type="InterPro" id="IPR018483">
    <property type="entry name" value="Carb_kinase_FGGY_CS"/>
</dbReference>
<evidence type="ECO:0000313" key="17">
    <source>
        <dbReference type="EMBL" id="KAF8785579.1"/>
    </source>
</evidence>
<dbReference type="EC" id="2.7.1.30" evidence="4"/>
<feature type="domain" description="Carbohydrate kinase FGGY C-terminal" evidence="16">
    <location>
        <begin position="489"/>
        <end position="674"/>
    </location>
</feature>
<dbReference type="InterPro" id="IPR037444">
    <property type="entry name" value="GK5"/>
</dbReference>
<comment type="subcellular location">
    <subcellularLocation>
        <location evidence="1">Cytoplasm</location>
    </subcellularLocation>
</comment>
<sequence>MLSKEENPFTISRFVDDYGGYLMNIYQLKWRKSFIEPPLINLQSIPKKFIPEIGNVCTSLDIIRQLMNGRLSNDFDITLFWNQGSDSKAMLYVKRCAKMILRRSENPLFLLCAFAGQVSTLSAMKNHTHLAHLPLQALTEILYEGKFLNTSRKWENFYIASYLLNQHCVNREQRWLATSCPLEQQMKNRKSLQMNDSCQSSDNSMFIMSRNSMKKHVILGVDVGTTNVKCFAYDHHFKVIGQAHEKVSILDPGDGRHEIEPELLWSVFLAVVRNCLLNSHLHAAEVSCMGISTQRGTFLTWNRETHEAFHNFITWKDMRSEKLCEQWNSSYLVKLMRFVSAILYFFTRKKLFQLLSRLKFTPAMVLTRLRWILKYDRKVRDKIFQNEALFGTIDSWLVWKLTGGKVHATDSSNACVTGFFDIIKMEWSKMVLNACSIPRNILPEVKNTCDNYGQVLPEIFGAAFPIFAVVGDQQASLFGSGCFRKDDINCTMGTGTFLNINTGSEPVVASNGIYTLVGWTISAKTTYILECGFHDVGAVLSVAQNLGFFDHPAKSCSIAESVSDTGDVYFLPSSCSSLCSGQRNGNISSLTGLKVQTSKNHIVRAILESIAFQVRLLLDTVETYYETDVKKFRACGGISNNDFILQLVSDLCKKRVERMKHTECSSLGAALFAGLHTGVWQNMDEIRAIQTDRDIFSPRSISTSSFEMRYLNWKKAVSSYN</sequence>
<dbReference type="Proteomes" id="UP000807504">
    <property type="component" value="Unassembled WGS sequence"/>
</dbReference>
<evidence type="ECO:0000256" key="1">
    <source>
        <dbReference type="ARBA" id="ARBA00004496"/>
    </source>
</evidence>
<evidence type="ECO:0000256" key="11">
    <source>
        <dbReference type="ARBA" id="ARBA00033026"/>
    </source>
</evidence>
<dbReference type="GO" id="GO:0004370">
    <property type="term" value="F:glycerol kinase activity"/>
    <property type="evidence" value="ECO:0007669"/>
    <property type="project" value="UniProtKB-EC"/>
</dbReference>
<keyword evidence="8 14" id="KW-0418">Kinase</keyword>
<dbReference type="GO" id="GO:0006641">
    <property type="term" value="P:triglyceride metabolic process"/>
    <property type="evidence" value="ECO:0007669"/>
    <property type="project" value="TreeGrafter"/>
</dbReference>
<reference evidence="17" key="1">
    <citation type="journal article" date="2020" name="bioRxiv">
        <title>Chromosome-level reference genome of the European wasp spider Argiope bruennichi: a resource for studies on range expansion and evolutionary adaptation.</title>
        <authorList>
            <person name="Sheffer M.M."/>
            <person name="Hoppe A."/>
            <person name="Krehenwinkel H."/>
            <person name="Uhl G."/>
            <person name="Kuss A.W."/>
            <person name="Jensen L."/>
            <person name="Jensen C."/>
            <person name="Gillespie R.G."/>
            <person name="Hoff K.J."/>
            <person name="Prost S."/>
        </authorList>
    </citation>
    <scope>NUCLEOTIDE SEQUENCE</scope>
</reference>
<dbReference type="CDD" id="cd07793">
    <property type="entry name" value="ASKHA_NBD_FGGY_GK5-like"/>
    <property type="match status" value="1"/>
</dbReference>
<keyword evidence="7" id="KW-0547">Nucleotide-binding</keyword>
<dbReference type="Pfam" id="PF00370">
    <property type="entry name" value="FGGY_N"/>
    <property type="match status" value="1"/>
</dbReference>
<reference evidence="17" key="2">
    <citation type="submission" date="2020-06" db="EMBL/GenBank/DDBJ databases">
        <authorList>
            <person name="Sheffer M."/>
        </authorList>
    </citation>
    <scope>NUCLEOTIDE SEQUENCE</scope>
</reference>
<evidence type="ECO:0000256" key="12">
    <source>
        <dbReference type="ARBA" id="ARBA00045165"/>
    </source>
</evidence>
<dbReference type="InterPro" id="IPR018484">
    <property type="entry name" value="FGGY_N"/>
</dbReference>
<dbReference type="Gene3D" id="3.30.420.40">
    <property type="match status" value="2"/>
</dbReference>
<evidence type="ECO:0000256" key="8">
    <source>
        <dbReference type="ARBA" id="ARBA00022777"/>
    </source>
</evidence>
<evidence type="ECO:0000256" key="7">
    <source>
        <dbReference type="ARBA" id="ARBA00022741"/>
    </source>
</evidence>
<comment type="caution">
    <text evidence="17">The sequence shown here is derived from an EMBL/GenBank/DDBJ whole genome shotgun (WGS) entry which is preliminary data.</text>
</comment>
<evidence type="ECO:0000256" key="10">
    <source>
        <dbReference type="ARBA" id="ARBA00022840"/>
    </source>
</evidence>
<evidence type="ECO:0000259" key="15">
    <source>
        <dbReference type="Pfam" id="PF00370"/>
    </source>
</evidence>
<evidence type="ECO:0000256" key="6">
    <source>
        <dbReference type="ARBA" id="ARBA00022679"/>
    </source>
</evidence>
<dbReference type="PROSITE" id="PS00445">
    <property type="entry name" value="FGGY_KINASES_2"/>
    <property type="match status" value="1"/>
</dbReference>
<evidence type="ECO:0000256" key="9">
    <source>
        <dbReference type="ARBA" id="ARBA00022798"/>
    </source>
</evidence>
<proteinExistence type="inferred from homology"/>
<evidence type="ECO:0000256" key="4">
    <source>
        <dbReference type="ARBA" id="ARBA00012099"/>
    </source>
</evidence>
<evidence type="ECO:0000259" key="16">
    <source>
        <dbReference type="Pfam" id="PF02782"/>
    </source>
</evidence>
<keyword evidence="9" id="KW-0319">Glycerol metabolism</keyword>
<dbReference type="FunFam" id="3.30.420.40:FF:000102">
    <property type="entry name" value="Putative glycerol kinase 5"/>
    <property type="match status" value="1"/>
</dbReference>
<comment type="similarity">
    <text evidence="3 14">Belongs to the FGGY kinase family.</text>
</comment>
<dbReference type="FunFam" id="3.30.420.40:FF:000104">
    <property type="entry name" value="putative glycerol kinase 5"/>
    <property type="match status" value="1"/>
</dbReference>
<comment type="pathway">
    <text evidence="2">Polyol metabolism; glycerol degradation via glycerol kinase pathway; sn-glycerol 3-phosphate from glycerol: step 1/1.</text>
</comment>
<evidence type="ECO:0000256" key="5">
    <source>
        <dbReference type="ARBA" id="ARBA00022490"/>
    </source>
</evidence>
<dbReference type="InterPro" id="IPR018485">
    <property type="entry name" value="FGGY_C"/>
</dbReference>
<dbReference type="EMBL" id="JABXBU010000030">
    <property type="protein sequence ID" value="KAF8785579.1"/>
    <property type="molecule type" value="Genomic_DNA"/>
</dbReference>
<accession>A0A8T0F818</accession>
<comment type="function">
    <text evidence="12">Skin-specific kinase that plays a key role in glycerol metabolism, catalyzing its phosphorylation to produce sn-glycerol 3-phosphate. Involved in skin-specific regulation of sterol regulatory element-binding protein (SREBP) processing and lipid biosynthesis.</text>
</comment>
<name>A0A8T0F818_ARGBR</name>
<dbReference type="AlphaFoldDB" id="A0A8T0F818"/>
<evidence type="ECO:0000313" key="18">
    <source>
        <dbReference type="Proteomes" id="UP000807504"/>
    </source>
</evidence>
<dbReference type="PANTHER" id="PTHR10196:SF68">
    <property type="entry name" value="GLYCEROL KINASE 5-RELATED"/>
    <property type="match status" value="1"/>
</dbReference>
<dbReference type="GO" id="GO:0005524">
    <property type="term" value="F:ATP binding"/>
    <property type="evidence" value="ECO:0007669"/>
    <property type="project" value="UniProtKB-KW"/>
</dbReference>
<dbReference type="InterPro" id="IPR043129">
    <property type="entry name" value="ATPase_NBD"/>
</dbReference>
<keyword evidence="5" id="KW-0963">Cytoplasm</keyword>
<dbReference type="Pfam" id="PF02782">
    <property type="entry name" value="FGGY_C"/>
    <property type="match status" value="1"/>
</dbReference>
<protein>
    <recommendedName>
        <fullName evidence="13">Glycerol kinase 5</fullName>
        <ecNumber evidence="4">2.7.1.30</ecNumber>
    </recommendedName>
    <alternativeName>
        <fullName evidence="11">ATP:glycerol 3-phosphotransferase 5</fullName>
    </alternativeName>
</protein>
<evidence type="ECO:0000256" key="13">
    <source>
        <dbReference type="ARBA" id="ARBA00047192"/>
    </source>
</evidence>
<evidence type="ECO:0000256" key="3">
    <source>
        <dbReference type="ARBA" id="ARBA00009156"/>
    </source>
</evidence>
<dbReference type="GO" id="GO:0046167">
    <property type="term" value="P:glycerol-3-phosphate biosynthetic process"/>
    <property type="evidence" value="ECO:0007669"/>
    <property type="project" value="TreeGrafter"/>
</dbReference>
<evidence type="ECO:0000256" key="2">
    <source>
        <dbReference type="ARBA" id="ARBA00005190"/>
    </source>
</evidence>
<keyword evidence="18" id="KW-1185">Reference proteome</keyword>
<evidence type="ECO:0000256" key="14">
    <source>
        <dbReference type="RuleBase" id="RU003733"/>
    </source>
</evidence>
<dbReference type="SUPFAM" id="SSF53067">
    <property type="entry name" value="Actin-like ATPase domain"/>
    <property type="match status" value="2"/>
</dbReference>
<feature type="domain" description="Carbohydrate kinase FGGY N-terminal" evidence="15">
    <location>
        <begin position="217"/>
        <end position="479"/>
    </location>
</feature>
<dbReference type="PANTHER" id="PTHR10196">
    <property type="entry name" value="SUGAR KINASE"/>
    <property type="match status" value="1"/>
</dbReference>
<organism evidence="17 18">
    <name type="scientific">Argiope bruennichi</name>
    <name type="common">Wasp spider</name>
    <name type="synonym">Aranea bruennichi</name>
    <dbReference type="NCBI Taxonomy" id="94029"/>
    <lineage>
        <taxon>Eukaryota</taxon>
        <taxon>Metazoa</taxon>
        <taxon>Ecdysozoa</taxon>
        <taxon>Arthropoda</taxon>
        <taxon>Chelicerata</taxon>
        <taxon>Arachnida</taxon>
        <taxon>Araneae</taxon>
        <taxon>Araneomorphae</taxon>
        <taxon>Entelegynae</taxon>
        <taxon>Araneoidea</taxon>
        <taxon>Araneidae</taxon>
        <taxon>Argiope</taxon>
    </lineage>
</organism>
<dbReference type="GO" id="GO:0006071">
    <property type="term" value="P:glycerol metabolic process"/>
    <property type="evidence" value="ECO:0007669"/>
    <property type="project" value="UniProtKB-KW"/>
</dbReference>
<keyword evidence="10" id="KW-0067">ATP-binding</keyword>
<dbReference type="GO" id="GO:0005739">
    <property type="term" value="C:mitochondrion"/>
    <property type="evidence" value="ECO:0007669"/>
    <property type="project" value="TreeGrafter"/>
</dbReference>